<protein>
    <submittedName>
        <fullName evidence="2">Uncharacterized protein</fullName>
    </submittedName>
</protein>
<dbReference type="Proteomes" id="UP000233551">
    <property type="component" value="Unassembled WGS sequence"/>
</dbReference>
<proteinExistence type="predicted"/>
<name>A0A2I0JKK2_PUNGR</name>
<gene>
    <name evidence="2" type="ORF">CRG98_022811</name>
</gene>
<dbReference type="AlphaFoldDB" id="A0A2I0JKK2"/>
<dbReference type="EMBL" id="PGOL01001568">
    <property type="protein sequence ID" value="PKI56799.1"/>
    <property type="molecule type" value="Genomic_DNA"/>
</dbReference>
<reference evidence="2 3" key="1">
    <citation type="submission" date="2017-11" db="EMBL/GenBank/DDBJ databases">
        <title>De-novo sequencing of pomegranate (Punica granatum L.) genome.</title>
        <authorList>
            <person name="Akparov Z."/>
            <person name="Amiraslanov A."/>
            <person name="Hajiyeva S."/>
            <person name="Abbasov M."/>
            <person name="Kaur K."/>
            <person name="Hamwieh A."/>
            <person name="Solovyev V."/>
            <person name="Salamov A."/>
            <person name="Braich B."/>
            <person name="Kosarev P."/>
            <person name="Mahmoud A."/>
            <person name="Hajiyev E."/>
            <person name="Babayeva S."/>
            <person name="Izzatullayeva V."/>
            <person name="Mammadov A."/>
            <person name="Mammadov A."/>
            <person name="Sharifova S."/>
            <person name="Ojaghi J."/>
            <person name="Eynullazada K."/>
            <person name="Bayramov B."/>
            <person name="Abdulazimova A."/>
            <person name="Shahmuradov I."/>
        </authorList>
    </citation>
    <scope>NUCLEOTIDE SEQUENCE [LARGE SCALE GENOMIC DNA]</scope>
    <source>
        <strain evidence="3">cv. AG2017</strain>
        <tissue evidence="2">Leaf</tissue>
    </source>
</reference>
<accession>A0A2I0JKK2</accession>
<evidence type="ECO:0000313" key="3">
    <source>
        <dbReference type="Proteomes" id="UP000233551"/>
    </source>
</evidence>
<evidence type="ECO:0000313" key="2">
    <source>
        <dbReference type="EMBL" id="PKI56799.1"/>
    </source>
</evidence>
<feature type="compositionally biased region" description="Polar residues" evidence="1">
    <location>
        <begin position="120"/>
        <end position="129"/>
    </location>
</feature>
<keyword evidence="3" id="KW-1185">Reference proteome</keyword>
<feature type="region of interest" description="Disordered" evidence="1">
    <location>
        <begin position="120"/>
        <end position="143"/>
    </location>
</feature>
<sequence>MHRAAALHLLHWASAPHRAPAPHLLHWASTSHRAPALHLLLGFGPASGFGPTFGLRPHIGPRSYIYCFWAPASHLLLSGFETSHLLLSGSSEIQNRLGFKFIQAILRGASLILQPQKITDNSSSEQSMALPTRRKSHSHGHISDRRMIPAHPPLWPSTSHWGNMHSSLNSLLHLFICIPKQASGMNEPFTGALGQPQRRPVVSIEIV</sequence>
<organism evidence="2 3">
    <name type="scientific">Punica granatum</name>
    <name type="common">Pomegranate</name>
    <dbReference type="NCBI Taxonomy" id="22663"/>
    <lineage>
        <taxon>Eukaryota</taxon>
        <taxon>Viridiplantae</taxon>
        <taxon>Streptophyta</taxon>
        <taxon>Embryophyta</taxon>
        <taxon>Tracheophyta</taxon>
        <taxon>Spermatophyta</taxon>
        <taxon>Magnoliopsida</taxon>
        <taxon>eudicotyledons</taxon>
        <taxon>Gunneridae</taxon>
        <taxon>Pentapetalae</taxon>
        <taxon>rosids</taxon>
        <taxon>malvids</taxon>
        <taxon>Myrtales</taxon>
        <taxon>Lythraceae</taxon>
        <taxon>Punica</taxon>
    </lineage>
</organism>
<comment type="caution">
    <text evidence="2">The sequence shown here is derived from an EMBL/GenBank/DDBJ whole genome shotgun (WGS) entry which is preliminary data.</text>
</comment>
<evidence type="ECO:0000256" key="1">
    <source>
        <dbReference type="SAM" id="MobiDB-lite"/>
    </source>
</evidence>